<dbReference type="PANTHER" id="PTHR11922">
    <property type="entry name" value="GMP SYNTHASE-RELATED"/>
    <property type="match status" value="1"/>
</dbReference>
<dbReference type="InterPro" id="IPR014729">
    <property type="entry name" value="Rossmann-like_a/b/a_fold"/>
</dbReference>
<dbReference type="NCBIfam" id="NF000848">
    <property type="entry name" value="PRK00074.1"/>
    <property type="match status" value="1"/>
</dbReference>
<dbReference type="SUPFAM" id="SSF52402">
    <property type="entry name" value="Adenine nucleotide alpha hydrolases-like"/>
    <property type="match status" value="1"/>
</dbReference>
<dbReference type="PANTHER" id="PTHR11922:SF2">
    <property type="entry name" value="GMP SYNTHASE [GLUTAMINE-HYDROLYZING]"/>
    <property type="match status" value="1"/>
</dbReference>
<evidence type="ECO:0000259" key="9">
    <source>
        <dbReference type="PROSITE" id="PS51553"/>
    </source>
</evidence>
<dbReference type="FunFam" id="3.40.50.620:FF:000001">
    <property type="entry name" value="GMP synthase [glutamine-hydrolyzing]"/>
    <property type="match status" value="1"/>
</dbReference>
<keyword evidence="7" id="KW-0067">ATP-binding</keyword>
<comment type="pathway">
    <text evidence="1">Purine metabolism; GMP biosynthesis; GMP from XMP (L-Gln route): step 1/1.</text>
</comment>
<feature type="domain" description="GMPS ATP-PPase" evidence="9">
    <location>
        <begin position="111"/>
        <end position="303"/>
    </location>
</feature>
<dbReference type="PROSITE" id="PS51273">
    <property type="entry name" value="GATASE_TYPE_1"/>
    <property type="match status" value="1"/>
</dbReference>
<keyword evidence="4" id="KW-0547">Nucleotide-binding</keyword>
<dbReference type="InterPro" id="IPR001674">
    <property type="entry name" value="GMP_synth_C"/>
</dbReference>
<dbReference type="Gene3D" id="3.40.50.880">
    <property type="match status" value="1"/>
</dbReference>
<organism evidence="10">
    <name type="scientific">marine metagenome</name>
    <dbReference type="NCBI Taxonomy" id="408172"/>
    <lineage>
        <taxon>unclassified sequences</taxon>
        <taxon>metagenomes</taxon>
        <taxon>ecological metagenomes</taxon>
    </lineage>
</organism>
<dbReference type="InterPro" id="IPR017926">
    <property type="entry name" value="GATASE"/>
</dbReference>
<keyword evidence="6" id="KW-0658">Purine biosynthesis</keyword>
<dbReference type="SUPFAM" id="SSF54810">
    <property type="entry name" value="GMP synthetase C-terminal dimerisation domain"/>
    <property type="match status" value="1"/>
</dbReference>
<evidence type="ECO:0000256" key="4">
    <source>
        <dbReference type="ARBA" id="ARBA00022741"/>
    </source>
</evidence>
<dbReference type="FunFam" id="3.30.300.10:FF:000002">
    <property type="entry name" value="GMP synthase [glutamine-hydrolyzing]"/>
    <property type="match status" value="1"/>
</dbReference>
<dbReference type="UniPathway" id="UPA00189">
    <property type="reaction ID" value="UER00296"/>
</dbReference>
<dbReference type="InterPro" id="IPR029062">
    <property type="entry name" value="Class_I_gatase-like"/>
</dbReference>
<dbReference type="PROSITE" id="PS51553">
    <property type="entry name" value="GMPS_ATP_PPASE"/>
    <property type="match status" value="1"/>
</dbReference>
<dbReference type="Pfam" id="PF00117">
    <property type="entry name" value="GATase"/>
    <property type="match status" value="1"/>
</dbReference>
<reference evidence="10" key="1">
    <citation type="submission" date="2018-05" db="EMBL/GenBank/DDBJ databases">
        <authorList>
            <person name="Lanie J.A."/>
            <person name="Ng W.-L."/>
            <person name="Kazmierczak K.M."/>
            <person name="Andrzejewski T.M."/>
            <person name="Davidsen T.M."/>
            <person name="Wayne K.J."/>
            <person name="Tettelin H."/>
            <person name="Glass J.I."/>
            <person name="Rusch D."/>
            <person name="Podicherti R."/>
            <person name="Tsui H.-C.T."/>
            <person name="Winkler M.E."/>
        </authorList>
    </citation>
    <scope>NUCLEOTIDE SEQUENCE</scope>
</reference>
<dbReference type="EC" id="6.3.5.2" evidence="2"/>
<dbReference type="GO" id="GO:0003921">
    <property type="term" value="F:GMP synthase activity"/>
    <property type="evidence" value="ECO:0007669"/>
    <property type="project" value="InterPro"/>
</dbReference>
<dbReference type="GO" id="GO:0005524">
    <property type="term" value="F:ATP binding"/>
    <property type="evidence" value="ECO:0007669"/>
    <property type="project" value="UniProtKB-KW"/>
</dbReference>
<name>A0A381RZI0_9ZZZZ</name>
<dbReference type="InterPro" id="IPR022310">
    <property type="entry name" value="NAD/GMP_synthase"/>
</dbReference>
<dbReference type="Pfam" id="PF02540">
    <property type="entry name" value="NAD_synthase"/>
    <property type="match status" value="1"/>
</dbReference>
<dbReference type="CDD" id="cd01997">
    <property type="entry name" value="GMP_synthase_C"/>
    <property type="match status" value="1"/>
</dbReference>
<evidence type="ECO:0000256" key="7">
    <source>
        <dbReference type="ARBA" id="ARBA00022840"/>
    </source>
</evidence>
<dbReference type="NCBIfam" id="TIGR00884">
    <property type="entry name" value="guaA_Cterm"/>
    <property type="match status" value="1"/>
</dbReference>
<feature type="non-terminal residue" evidence="10">
    <location>
        <position position="1"/>
    </location>
</feature>
<accession>A0A381RZI0</accession>
<evidence type="ECO:0000256" key="6">
    <source>
        <dbReference type="ARBA" id="ARBA00022755"/>
    </source>
</evidence>
<evidence type="ECO:0000256" key="1">
    <source>
        <dbReference type="ARBA" id="ARBA00005153"/>
    </source>
</evidence>
<dbReference type="Gene3D" id="3.30.300.10">
    <property type="match status" value="1"/>
</dbReference>
<dbReference type="Pfam" id="PF00958">
    <property type="entry name" value="GMP_synt_C"/>
    <property type="match status" value="1"/>
</dbReference>
<proteinExistence type="predicted"/>
<dbReference type="GO" id="GO:0005829">
    <property type="term" value="C:cytosol"/>
    <property type="evidence" value="ECO:0007669"/>
    <property type="project" value="TreeGrafter"/>
</dbReference>
<evidence type="ECO:0000256" key="2">
    <source>
        <dbReference type="ARBA" id="ARBA00012746"/>
    </source>
</evidence>
<keyword evidence="3" id="KW-0436">Ligase</keyword>
<evidence type="ECO:0000313" key="10">
    <source>
        <dbReference type="EMBL" id="SUZ97230.1"/>
    </source>
</evidence>
<dbReference type="InterPro" id="IPR025777">
    <property type="entry name" value="GMPS_ATP_PPase_dom"/>
</dbReference>
<evidence type="ECO:0000256" key="3">
    <source>
        <dbReference type="ARBA" id="ARBA00022598"/>
    </source>
</evidence>
<sequence length="428" mass="48661">LAKKLGGKVKISKNREFGKAFVKSKSKSPITKNFFKNKNNLVWMSHEDIVYKIPPGFKQIASSNNSKFAIIANEKKKYYGIQFHPEVSHTINGKILIRNFVLNICKIKKKWNLKRQKEILISDIKKKVKKDKVICALSGGVDSSVVALLLKKAIGNKLICIFINTGLLRKNEEREVLKTFKKKLKLKLIYINASKLFLKKLNNVTHPEKKRKIIGKLFIQLFERYAKKVKGVKFLAQGTLYPDLIESKTVTGSPSSKIKSHHNVGGLPKKMNLILIEPLNALFKDEVRKLGLQLSLPKVLLLRHPFPGPGLAIRIPGKITKEKIDLLKEADFIFINELKKSNLYNKIWQAYAALLPVKTVGVMGDSRTYEYTCLLRAVTSEDGMTADFFSFKKIFLQRVSNKIINSIRGINRVVYDVTSKPPSTIELE</sequence>
<evidence type="ECO:0000256" key="5">
    <source>
        <dbReference type="ARBA" id="ARBA00022749"/>
    </source>
</evidence>
<evidence type="ECO:0000256" key="8">
    <source>
        <dbReference type="ARBA" id="ARBA00022962"/>
    </source>
</evidence>
<dbReference type="Gene3D" id="3.40.50.620">
    <property type="entry name" value="HUPs"/>
    <property type="match status" value="1"/>
</dbReference>
<keyword evidence="5" id="KW-0332">GMP biosynthesis</keyword>
<dbReference type="EMBL" id="UINC01002489">
    <property type="protein sequence ID" value="SUZ97230.1"/>
    <property type="molecule type" value="Genomic_DNA"/>
</dbReference>
<protein>
    <recommendedName>
        <fullName evidence="2">GMP synthase (glutamine-hydrolyzing)</fullName>
        <ecNumber evidence="2">6.3.5.2</ecNumber>
    </recommendedName>
</protein>
<dbReference type="SUPFAM" id="SSF52317">
    <property type="entry name" value="Class I glutamine amidotransferase-like"/>
    <property type="match status" value="1"/>
</dbReference>
<gene>
    <name evidence="10" type="ORF">METZ01_LOCUS50084</name>
</gene>
<keyword evidence="8" id="KW-0315">Glutamine amidotransferase</keyword>
<dbReference type="AlphaFoldDB" id="A0A381RZI0"/>